<feature type="domain" description="Ion transport" evidence="18">
    <location>
        <begin position="1372"/>
        <end position="1650"/>
    </location>
</feature>
<feature type="transmembrane region" description="Helical" evidence="17">
    <location>
        <begin position="1913"/>
        <end position="1938"/>
    </location>
</feature>
<dbReference type="InterPro" id="IPR050599">
    <property type="entry name" value="VDCC_alpha-1_subunit"/>
</dbReference>
<evidence type="ECO:0000313" key="19">
    <source>
        <dbReference type="EMBL" id="POY74862.1"/>
    </source>
</evidence>
<evidence type="ECO:0000256" key="5">
    <source>
        <dbReference type="ARBA" id="ARBA00022673"/>
    </source>
</evidence>
<evidence type="ECO:0000256" key="2">
    <source>
        <dbReference type="ARBA" id="ARBA00022448"/>
    </source>
</evidence>
<feature type="compositionally biased region" description="Acidic residues" evidence="16">
    <location>
        <begin position="288"/>
        <end position="298"/>
    </location>
</feature>
<feature type="compositionally biased region" description="Polar residues" evidence="16">
    <location>
        <begin position="209"/>
        <end position="224"/>
    </location>
</feature>
<dbReference type="SUPFAM" id="SSF81324">
    <property type="entry name" value="Voltage-gated potassium channels"/>
    <property type="match status" value="4"/>
</dbReference>
<evidence type="ECO:0000259" key="18">
    <source>
        <dbReference type="Pfam" id="PF00520"/>
    </source>
</evidence>
<evidence type="ECO:0000256" key="1">
    <source>
        <dbReference type="ARBA" id="ARBA00004651"/>
    </source>
</evidence>
<dbReference type="EMBL" id="PJQD01000021">
    <property type="protein sequence ID" value="POY74862.1"/>
    <property type="molecule type" value="Genomic_DNA"/>
</dbReference>
<feature type="transmembrane region" description="Helical" evidence="17">
    <location>
        <begin position="1371"/>
        <end position="1395"/>
    </location>
</feature>
<feature type="transmembrane region" description="Helical" evidence="17">
    <location>
        <begin position="865"/>
        <end position="884"/>
    </location>
</feature>
<dbReference type="InterPro" id="IPR027359">
    <property type="entry name" value="Volt_channel_dom_sf"/>
</dbReference>
<dbReference type="Gene3D" id="1.10.287.70">
    <property type="match status" value="4"/>
</dbReference>
<keyword evidence="9 17" id="KW-1133">Transmembrane helix</keyword>
<feature type="transmembrane region" description="Helical" evidence="17">
    <location>
        <begin position="735"/>
        <end position="755"/>
    </location>
</feature>
<keyword evidence="10" id="KW-0406">Ion transport</keyword>
<comment type="similarity">
    <text evidence="14">Belongs to the calcium channel alpha-1 subunit (TC 1.A.1.11) family.</text>
</comment>
<feature type="compositionally biased region" description="Polar residues" evidence="16">
    <location>
        <begin position="142"/>
        <end position="156"/>
    </location>
</feature>
<keyword evidence="20" id="KW-1185">Reference proteome</keyword>
<gene>
    <name evidence="19" type="ORF">BMF94_2135</name>
</gene>
<evidence type="ECO:0000256" key="13">
    <source>
        <dbReference type="ARBA" id="ARBA00023303"/>
    </source>
</evidence>
<evidence type="ECO:0000256" key="14">
    <source>
        <dbReference type="ARBA" id="ARBA00061395"/>
    </source>
</evidence>
<comment type="subcellular location">
    <subcellularLocation>
        <location evidence="1">Cell membrane</location>
        <topology evidence="1">Multi-pass membrane protein</topology>
    </subcellularLocation>
</comment>
<feature type="compositionally biased region" description="Polar residues" evidence="16">
    <location>
        <begin position="59"/>
        <end position="74"/>
    </location>
</feature>
<feature type="transmembrane region" description="Helical" evidence="17">
    <location>
        <begin position="1498"/>
        <end position="1526"/>
    </location>
</feature>
<dbReference type="FunFam" id="1.10.287.70:FF:000093">
    <property type="entry name" value="Calcium channel subunit Cch1"/>
    <property type="match status" value="1"/>
</dbReference>
<dbReference type="Pfam" id="PF00520">
    <property type="entry name" value="Ion_trans"/>
    <property type="match status" value="4"/>
</dbReference>
<dbReference type="OrthoDB" id="416585at2759"/>
<evidence type="ECO:0000256" key="3">
    <source>
        <dbReference type="ARBA" id="ARBA00022475"/>
    </source>
</evidence>
<evidence type="ECO:0000256" key="12">
    <source>
        <dbReference type="ARBA" id="ARBA00023180"/>
    </source>
</evidence>
<dbReference type="Gene3D" id="1.20.120.350">
    <property type="entry name" value="Voltage-gated potassium channels. Chain C"/>
    <property type="match status" value="4"/>
</dbReference>
<dbReference type="PANTHER" id="PTHR45628">
    <property type="entry name" value="VOLTAGE-DEPENDENT CALCIUM CHANNEL TYPE A SUBUNIT ALPHA-1"/>
    <property type="match status" value="1"/>
</dbReference>
<feature type="transmembrane region" description="Helical" evidence="17">
    <location>
        <begin position="1452"/>
        <end position="1468"/>
    </location>
</feature>
<evidence type="ECO:0000256" key="16">
    <source>
        <dbReference type="SAM" id="MobiDB-lite"/>
    </source>
</evidence>
<keyword evidence="6 17" id="KW-0812">Transmembrane</keyword>
<feature type="region of interest" description="Disordered" evidence="16">
    <location>
        <begin position="1235"/>
        <end position="1255"/>
    </location>
</feature>
<dbReference type="GO" id="GO:0098703">
    <property type="term" value="P:calcium ion import across plasma membrane"/>
    <property type="evidence" value="ECO:0007669"/>
    <property type="project" value="TreeGrafter"/>
</dbReference>
<keyword evidence="3" id="KW-1003">Cell membrane</keyword>
<evidence type="ECO:0000256" key="17">
    <source>
        <dbReference type="SAM" id="Phobius"/>
    </source>
</evidence>
<keyword evidence="5" id="KW-0107">Calcium channel</keyword>
<organism evidence="19 20">
    <name type="scientific">Rhodotorula taiwanensis</name>
    <dbReference type="NCBI Taxonomy" id="741276"/>
    <lineage>
        <taxon>Eukaryota</taxon>
        <taxon>Fungi</taxon>
        <taxon>Dikarya</taxon>
        <taxon>Basidiomycota</taxon>
        <taxon>Pucciniomycotina</taxon>
        <taxon>Microbotryomycetes</taxon>
        <taxon>Sporidiobolales</taxon>
        <taxon>Sporidiobolaceae</taxon>
        <taxon>Rhodotorula</taxon>
    </lineage>
</organism>
<feature type="region of interest" description="Disordered" evidence="16">
    <location>
        <begin position="284"/>
        <end position="368"/>
    </location>
</feature>
<feature type="region of interest" description="Disordered" evidence="16">
    <location>
        <begin position="907"/>
        <end position="926"/>
    </location>
</feature>
<dbReference type="GO" id="GO:0008331">
    <property type="term" value="F:high voltage-gated calcium channel activity"/>
    <property type="evidence" value="ECO:0007669"/>
    <property type="project" value="TreeGrafter"/>
</dbReference>
<reference evidence="19 20" key="1">
    <citation type="journal article" date="2018" name="Front. Microbiol.">
        <title>Prospects for Fungal Bioremediation of Acidic Radioactive Waste Sites: Characterization and Genome Sequence of Rhodotorula taiwanensis MD1149.</title>
        <authorList>
            <person name="Tkavc R."/>
            <person name="Matrosova V.Y."/>
            <person name="Grichenko O.E."/>
            <person name="Gostincar C."/>
            <person name="Volpe R.P."/>
            <person name="Klimenkova P."/>
            <person name="Gaidamakova E.K."/>
            <person name="Zhou C.E."/>
            <person name="Stewart B.J."/>
            <person name="Lyman M.G."/>
            <person name="Malfatti S.A."/>
            <person name="Rubinfeld B."/>
            <person name="Courtot M."/>
            <person name="Singh J."/>
            <person name="Dalgard C.L."/>
            <person name="Hamilton T."/>
            <person name="Frey K.G."/>
            <person name="Gunde-Cimerman N."/>
            <person name="Dugan L."/>
            <person name="Daly M.J."/>
        </authorList>
    </citation>
    <scope>NUCLEOTIDE SEQUENCE [LARGE SCALE GENOMIC DNA]</scope>
    <source>
        <strain evidence="19 20">MD1149</strain>
    </source>
</reference>
<evidence type="ECO:0000256" key="15">
    <source>
        <dbReference type="ARBA" id="ARBA00067459"/>
    </source>
</evidence>
<keyword evidence="13" id="KW-0407">Ion channel</keyword>
<keyword evidence="4" id="KW-0109">Calcium transport</keyword>
<feature type="transmembrane region" description="Helical" evidence="17">
    <location>
        <begin position="1764"/>
        <end position="1784"/>
    </location>
</feature>
<name>A0A2S5BDL0_9BASI</name>
<feature type="transmembrane region" description="Helical" evidence="17">
    <location>
        <begin position="1407"/>
        <end position="1432"/>
    </location>
</feature>
<feature type="transmembrane region" description="Helical" evidence="17">
    <location>
        <begin position="1014"/>
        <end position="1035"/>
    </location>
</feature>
<evidence type="ECO:0000256" key="10">
    <source>
        <dbReference type="ARBA" id="ARBA00023065"/>
    </source>
</evidence>
<evidence type="ECO:0000256" key="8">
    <source>
        <dbReference type="ARBA" id="ARBA00022882"/>
    </source>
</evidence>
<evidence type="ECO:0000256" key="6">
    <source>
        <dbReference type="ARBA" id="ARBA00022692"/>
    </source>
</evidence>
<evidence type="ECO:0000256" key="9">
    <source>
        <dbReference type="ARBA" id="ARBA00022989"/>
    </source>
</evidence>
<keyword evidence="8" id="KW-0851">Voltage-gated channel</keyword>
<keyword evidence="11 17" id="KW-0472">Membrane</keyword>
<keyword evidence="2" id="KW-0813">Transport</keyword>
<feature type="region of interest" description="Disordered" evidence="16">
    <location>
        <begin position="492"/>
        <end position="562"/>
    </location>
</feature>
<evidence type="ECO:0000256" key="11">
    <source>
        <dbReference type="ARBA" id="ARBA00023136"/>
    </source>
</evidence>
<proteinExistence type="inferred from homology"/>
<dbReference type="PANTHER" id="PTHR45628:SF7">
    <property type="entry name" value="VOLTAGE-DEPENDENT CALCIUM CHANNEL TYPE A SUBUNIT ALPHA-1"/>
    <property type="match status" value="1"/>
</dbReference>
<keyword evidence="12" id="KW-0325">Glycoprotein</keyword>
<feature type="compositionally biased region" description="Basic and acidic residues" evidence="16">
    <location>
        <begin position="343"/>
        <end position="361"/>
    </location>
</feature>
<feature type="transmembrane region" description="Helical" evidence="17">
    <location>
        <begin position="1622"/>
        <end position="1645"/>
    </location>
</feature>
<feature type="transmembrane region" description="Helical" evidence="17">
    <location>
        <begin position="1819"/>
        <end position="1845"/>
    </location>
</feature>
<feature type="domain" description="Ion transport" evidence="18">
    <location>
        <begin position="947"/>
        <end position="1177"/>
    </location>
</feature>
<feature type="domain" description="Ion transport" evidence="18">
    <location>
        <begin position="1702"/>
        <end position="1942"/>
    </location>
</feature>
<feature type="transmembrane region" description="Helical" evidence="17">
    <location>
        <begin position="1731"/>
        <end position="1752"/>
    </location>
</feature>
<feature type="compositionally biased region" description="Low complexity" evidence="16">
    <location>
        <begin position="498"/>
        <end position="516"/>
    </location>
</feature>
<feature type="transmembrane region" description="Helical" evidence="17">
    <location>
        <begin position="676"/>
        <end position="695"/>
    </location>
</feature>
<dbReference type="InterPro" id="IPR005821">
    <property type="entry name" value="Ion_trans_dom"/>
</dbReference>
<evidence type="ECO:0000256" key="4">
    <source>
        <dbReference type="ARBA" id="ARBA00022568"/>
    </source>
</evidence>
<evidence type="ECO:0000256" key="7">
    <source>
        <dbReference type="ARBA" id="ARBA00022837"/>
    </source>
</evidence>
<feature type="transmembrane region" description="Helical" evidence="17">
    <location>
        <begin position="945"/>
        <end position="963"/>
    </location>
</feature>
<keyword evidence="7" id="KW-0106">Calcium</keyword>
<feature type="compositionally biased region" description="Polar residues" evidence="16">
    <location>
        <begin position="241"/>
        <end position="251"/>
    </location>
</feature>
<comment type="caution">
    <text evidence="19">The sequence shown here is derived from an EMBL/GenBank/DDBJ whole genome shotgun (WGS) entry which is preliminary data.</text>
</comment>
<feature type="region of interest" description="Disordered" evidence="16">
    <location>
        <begin position="1"/>
        <end position="266"/>
    </location>
</feature>
<sequence>MSGPIAGPSGTRGGTVDPTEGSSSGATTFDREGSGSHVVEALPPTNEPAAARGWRQFRSDTTSSLHTARSSTVELSDGSIVRRLPFPPTDPLRRSRDAASVETPVSRDPFRASSDLSSTGPLFQSDVPGSSRSRADVDVHSLASTMPSARRSSFDLSSPAGPGGADYGDIDADEDWEARSPLQPGSTFERGRGNHSVPGSRPRPYLAPISTSPTRLSRQRQASADITLADRDEHGWVPLTPTRSAEQGQAHQRQDGPRSAGALNRSNTLAAAAVDRLRRVSERVVNLQDDDDDNDDNGEQNRGGVRQDDRLGDSLATPVERAHGAPPSPLRRSRSLHSFDTSTSKERDDEATLHLEDKPDDGPNGFRKQHRQLRGNTLGIFGPANRFRRACAAVLTAPWTEPAILVLIVLQVVVQTIRSSYDVYTHPRPTLGYFHTWEDVVLFVIFCAFTVEIVARIIVTGLVINPPRPELPADAKVDAYSTPSRTPSIVTRIQSHLSPLRSPASARRSPFSDRPATPSSRPRYSADSLDPSAALNHLDPSSAFGPQGPRSATYPPQAGTVGADDIIAHDYGNETGGDVSRGTAQAALVHEGTVAAEAPVTTIRDVHDYSLKAGLASTGSVATGVAEGNYAASSTHGSTGTGPGPFAYRFAPYALSIKRQRQTYQHAFLRHSFNRIDLVAVVAFWISFVLAMTGAEAAHNLWFFRALSVLRATRLLAITRGTQTILQSLKKASPLLVNVGFFTAFAMILFSIIGVQTFSSSFKRYCVWIDPQGRLPNITSSQSCGGYYLAGTDDPQPWLQAAGVPNPEAAKGYLCGAPSICVETENPNGGGISFDNVLAALFQVVIIASANTWTTPMHQMMNADYFVSCLYFIVGLVIINYWMLNLLVAVITNTFADIREETKHSAFAARSEKSPQDHFDDDKKPRRGLSRTSGVVRLGYEKTRLIWIALILVSICFQANRSYDMSSRADRLADWMEFSITLALDAEILIRVFTYLPDWRLFFASVANQVDLTLAISTTILLLPGIFETAAYRWLTLLQIARFYRVIMVIPRIRRLLIRVLGTITGLANMALFLLLMTFIAAVVAVEFFRGIPSPDNDGTGYFTFYQVFDSFLAMYQILSSENWTDVSTTIMSNESGIFQVVLATAFLSIWMLFSYFILCNMFIAVINENFAIADEEKRARQVEAFVGRSNGTVSSETATWLRRFDPYTYATTRSRSTNDQAELASEIADRRLTSSPDALDAPPESVARQSPPQPLRRRVIDRLGRLVRPTGIHHILNYFAAPVNADRTTAVKVHHRDVTYDAEAEALVLATQQQRQQTVADFIANHPSYDKSLYIFKQSSRIRQLCQKLVEPCSGGQRLRGKKANKIASWVFQGVIFSCIIASIAVAAIATPYYRRESFLKNGHVLIAWYSLAEVSLGTVFVLEFVVKVVADGFIFAPNAYLLSLANDIDFFVLLTVIINISTLLLAKTGDDRFTRSLKAFRALRLINIWPSVRETFYSVLILGASRIMDASILAVLYIIPYAIWAANVFRGLLYGCNDTSVATKSQCVGEYLASPTSDWTFLAPRVWSNPTVWSFDTFRSSLLILFEIVSLEGWIDVMESVMNITGRDRQPQTKASQFNALLLVVYNLIGALFILTIFVSVIIESFVRRSGNSLLTTEQRQWQDMRKLIARQAPAKRPARAPGNPVRAWCYERAIHKRGWWARGVTSLYVLNVAALLTQATTTSSGHDVYNWLFLGFVAAYTIDVAVRLIGLGFKYFFTDLWNAYDLVVIIGVNVTTFPILAGFGSDAFFQLQKVFLVAVVFKLVQRNDSLNQLFKTAAAALPTILNIFALWVILFLTFALFYTEIFGLTRWVTQGTSVANYYSFASTLVMLALQSTGEGWNQFMHDYTIQWPACTHSPFYLLSDCGSSPWAYTLFIVWNILSMYLFVNLVLGAVVESFSFAFQDYGKVTRITRGDMRDFKRVWATFDTERTGYLQPRDVGRFLGRLHGVFEVKIYRDEWSLRNLQAGSYRSPGAQHSSPAFVHYLDDRDALSLRRVDLPTLRHLVDAIDPGEVAVRRRNFVLAYHEAMHDAEESLKGISFNKMLLLIAHYRLINDDSALQMDELARRRRKRQQIQRRVDNDRVSSFLRMVVLRRRFLDHLEGKRRREFGLVPDIVVADEDVAPGTE</sequence>
<evidence type="ECO:0000313" key="20">
    <source>
        <dbReference type="Proteomes" id="UP000237144"/>
    </source>
</evidence>
<feature type="transmembrane region" description="Helical" evidence="17">
    <location>
        <begin position="1056"/>
        <end position="1089"/>
    </location>
</feature>
<dbReference type="STRING" id="741276.A0A2S5BDL0"/>
<dbReference type="Proteomes" id="UP000237144">
    <property type="component" value="Unassembled WGS sequence"/>
</dbReference>
<feature type="domain" description="Ion transport" evidence="18">
    <location>
        <begin position="665"/>
        <end position="902"/>
    </location>
</feature>
<feature type="transmembrane region" description="Helical" evidence="17">
    <location>
        <begin position="1139"/>
        <end position="1159"/>
    </location>
</feature>
<accession>A0A2S5BDL0</accession>
<dbReference type="GO" id="GO:0005891">
    <property type="term" value="C:voltage-gated calcium channel complex"/>
    <property type="evidence" value="ECO:0007669"/>
    <property type="project" value="TreeGrafter"/>
</dbReference>
<feature type="compositionally biased region" description="Polar residues" evidence="16">
    <location>
        <begin position="114"/>
        <end position="132"/>
    </location>
</feature>
<protein>
    <recommendedName>
        <fullName evidence="15">Calcium-channel protein CCH1</fullName>
    </recommendedName>
</protein>
<feature type="compositionally biased region" description="Basic and acidic residues" evidence="16">
    <location>
        <begin position="907"/>
        <end position="924"/>
    </location>
</feature>